<evidence type="ECO:0000256" key="1">
    <source>
        <dbReference type="ARBA" id="ARBA00000822"/>
    </source>
</evidence>
<dbReference type="Pfam" id="PF00187">
    <property type="entry name" value="Chitin_bind_1"/>
    <property type="match status" value="1"/>
</dbReference>
<dbReference type="GO" id="GO:0008843">
    <property type="term" value="F:endochitinase activity"/>
    <property type="evidence" value="ECO:0007669"/>
    <property type="project" value="UniProtKB-EC"/>
</dbReference>
<dbReference type="InterPro" id="IPR050314">
    <property type="entry name" value="Glycosyl_Hydrlase_18"/>
</dbReference>
<organism evidence="17 18">
    <name type="scientific">Phialemonium atrogriseum</name>
    <dbReference type="NCBI Taxonomy" id="1093897"/>
    <lineage>
        <taxon>Eukaryota</taxon>
        <taxon>Fungi</taxon>
        <taxon>Dikarya</taxon>
        <taxon>Ascomycota</taxon>
        <taxon>Pezizomycotina</taxon>
        <taxon>Sordariomycetes</taxon>
        <taxon>Sordariomycetidae</taxon>
        <taxon>Cephalothecales</taxon>
        <taxon>Cephalothecaceae</taxon>
        <taxon>Phialemonium</taxon>
    </lineage>
</organism>
<dbReference type="SMART" id="SM00270">
    <property type="entry name" value="ChtBD1"/>
    <property type="match status" value="2"/>
</dbReference>
<reference evidence="17" key="1">
    <citation type="submission" date="2023-06" db="EMBL/GenBank/DDBJ databases">
        <title>Genome-scale phylogeny and comparative genomics of the fungal order Sordariales.</title>
        <authorList>
            <consortium name="Lawrence Berkeley National Laboratory"/>
            <person name="Hensen N."/>
            <person name="Bonometti L."/>
            <person name="Westerberg I."/>
            <person name="Brannstrom I.O."/>
            <person name="Guillou S."/>
            <person name="Cros-Aarteil S."/>
            <person name="Calhoun S."/>
            <person name="Haridas S."/>
            <person name="Kuo A."/>
            <person name="Mondo S."/>
            <person name="Pangilinan J."/>
            <person name="Riley R."/>
            <person name="Labutti K."/>
            <person name="Andreopoulos B."/>
            <person name="Lipzen A."/>
            <person name="Chen C."/>
            <person name="Yanf M."/>
            <person name="Daum C."/>
            <person name="Ng V."/>
            <person name="Clum A."/>
            <person name="Steindorff A."/>
            <person name="Ohm R."/>
            <person name="Martin F."/>
            <person name="Silar P."/>
            <person name="Natvig D."/>
            <person name="Lalanne C."/>
            <person name="Gautier V."/>
            <person name="Ament-Velasquez S.L."/>
            <person name="Kruys A."/>
            <person name="Hutchinson M.I."/>
            <person name="Powell A.J."/>
            <person name="Barry K."/>
            <person name="Miller A.N."/>
            <person name="Grigoriev I.V."/>
            <person name="Debuchy R."/>
            <person name="Gladieux P."/>
            <person name="Thoren M.H."/>
            <person name="Johannesson H."/>
        </authorList>
    </citation>
    <scope>NUCLEOTIDE SEQUENCE</scope>
    <source>
        <strain evidence="17">8032-3</strain>
    </source>
</reference>
<keyword evidence="6 12" id="KW-0147">Chitin-binding</keyword>
<comment type="caution">
    <text evidence="12">Lacks conserved residue(s) required for the propagation of feature annotation.</text>
</comment>
<dbReference type="Gene3D" id="3.20.20.80">
    <property type="entry name" value="Glycosidases"/>
    <property type="match status" value="1"/>
</dbReference>
<dbReference type="InterPro" id="IPR001002">
    <property type="entry name" value="Chitin-bd_1"/>
</dbReference>
<keyword evidence="14" id="KW-0732">Signal</keyword>
<evidence type="ECO:0000256" key="6">
    <source>
        <dbReference type="ARBA" id="ARBA00022669"/>
    </source>
</evidence>
<dbReference type="SUPFAM" id="SSF57016">
    <property type="entry name" value="Plant lectins/antimicrobial peptides"/>
    <property type="match status" value="1"/>
</dbReference>
<evidence type="ECO:0000259" key="15">
    <source>
        <dbReference type="PROSITE" id="PS50941"/>
    </source>
</evidence>
<comment type="similarity">
    <text evidence="3">Belongs to the glycosyl hydrolase 18 family. Chitinase class V subfamily.</text>
</comment>
<dbReference type="InterPro" id="IPR017853">
    <property type="entry name" value="GH"/>
</dbReference>
<evidence type="ECO:0000256" key="3">
    <source>
        <dbReference type="ARBA" id="ARBA00008682"/>
    </source>
</evidence>
<dbReference type="Gene3D" id="3.30.60.10">
    <property type="entry name" value="Endochitinase-like"/>
    <property type="match status" value="1"/>
</dbReference>
<dbReference type="SMART" id="SM00636">
    <property type="entry name" value="Glyco_18"/>
    <property type="match status" value="1"/>
</dbReference>
<dbReference type="InterPro" id="IPR001223">
    <property type="entry name" value="Glyco_hydro18_cat"/>
</dbReference>
<protein>
    <recommendedName>
        <fullName evidence="4">chitinase</fullName>
        <ecNumber evidence="4">3.2.1.14</ecNumber>
    </recommendedName>
</protein>
<evidence type="ECO:0000256" key="8">
    <source>
        <dbReference type="ARBA" id="ARBA00023024"/>
    </source>
</evidence>
<evidence type="ECO:0000256" key="13">
    <source>
        <dbReference type="RuleBase" id="RU000489"/>
    </source>
</evidence>
<dbReference type="PANTHER" id="PTHR11177:SF333">
    <property type="entry name" value="CHITINASE"/>
    <property type="match status" value="1"/>
</dbReference>
<dbReference type="RefSeq" id="XP_060280566.1">
    <property type="nucleotide sequence ID" value="XM_060432530.1"/>
</dbReference>
<evidence type="ECO:0000313" key="17">
    <source>
        <dbReference type="EMBL" id="KAK1764353.1"/>
    </source>
</evidence>
<dbReference type="PANTHER" id="PTHR11177">
    <property type="entry name" value="CHITINASE"/>
    <property type="match status" value="1"/>
</dbReference>
<comment type="catalytic activity">
    <reaction evidence="1">
        <text>Random endo-hydrolysis of N-acetyl-beta-D-glucosaminide (1-&gt;4)-beta-linkages in chitin and chitodextrins.</text>
        <dbReference type="EC" id="3.2.1.14"/>
    </reaction>
</comment>
<dbReference type="AlphaFoldDB" id="A0AAJ0FIG4"/>
<keyword evidence="18" id="KW-1185">Reference proteome</keyword>
<keyword evidence="9" id="KW-0119">Carbohydrate metabolism</keyword>
<feature type="domain" description="Chitin-binding type-1" evidence="15">
    <location>
        <begin position="65"/>
        <end position="118"/>
    </location>
</feature>
<evidence type="ECO:0000256" key="9">
    <source>
        <dbReference type="ARBA" id="ARBA00023277"/>
    </source>
</evidence>
<dbReference type="GO" id="GO:0008061">
    <property type="term" value="F:chitin binding"/>
    <property type="evidence" value="ECO:0007669"/>
    <property type="project" value="UniProtKB-UniRule"/>
</dbReference>
<dbReference type="Gene3D" id="3.10.50.10">
    <property type="match status" value="1"/>
</dbReference>
<feature type="disulfide bond" evidence="12">
    <location>
        <begin position="88"/>
        <end position="102"/>
    </location>
</feature>
<dbReference type="PROSITE" id="PS01095">
    <property type="entry name" value="GH18_1"/>
    <property type="match status" value="1"/>
</dbReference>
<dbReference type="GeneID" id="85315717"/>
<evidence type="ECO:0000256" key="5">
    <source>
        <dbReference type="ARBA" id="ARBA00022525"/>
    </source>
</evidence>
<proteinExistence type="inferred from homology"/>
<keyword evidence="10 13" id="KW-0326">Glycosidase</keyword>
<dbReference type="PROSITE" id="PS00026">
    <property type="entry name" value="CHIT_BIND_I_1"/>
    <property type="match status" value="1"/>
</dbReference>
<evidence type="ECO:0000256" key="12">
    <source>
        <dbReference type="PROSITE-ProRule" id="PRU00261"/>
    </source>
</evidence>
<dbReference type="Proteomes" id="UP001244011">
    <property type="component" value="Unassembled WGS sequence"/>
</dbReference>
<evidence type="ECO:0000256" key="4">
    <source>
        <dbReference type="ARBA" id="ARBA00012729"/>
    </source>
</evidence>
<sequence length="1145" mass="122838">MRATGVLSFVLVALLPLAASQDPGQDITCSATKQCAVGCCGTYGICGMGPEFCGPGNCINNCDRKSECDPANWGPTYAANTACPLNVCCSRFGFCGTTEEFCGGNVVASPSCSGNSAAQRTIGYFEGWGITRPCGAIFPEDLVSGAYTHLNFAFALIDPNTFQVAPMIDTDRELYSRLTNLKVMNPGLQVWISIGGWSMNDPGPTRTTFSDLAGSVANQQRFFSSLISMMTTYGFDGVDIDWEYPGADDRGGRPEDVKNFPAMLRNMRSAFAATGHNWGITVTFPSSFWYLQHFDVKAIEQAVDWINMMTYDIHGTWDAINQWEGPYVKAHTNLSEIDEGLKLLWRNNINPSNVVLGLGFYGRSFKLADPSCTSPGCVFTAGGDAGPCTQSEGTLGYAEIQQLIQGGYTPRLDSQAAAQILVYGDDNWVSYDDATTLKMKVDFANRNCLGGTMVWAASLDDKAGTAARALAGATGQLDDFNVGIVKLGDGLGSCLWTACSTSCPAGYTVAESTWPANPLGCPGAVGGKVNARLFCCPFGQVPECQWRVEADTNAGTCNGQCQSGEIAVASTNQLFGIGENLCPNGGQVSMCCKGTNSLNIWAKCTWAGSPPLCGASANELTQTLRGDGGAQSCTLGYRSLCCQDPPPVRNCQWYRNAFHNVCTPGCPAGKVEMATDNQAPSCASGYGSFCCDPALGSLGSRSVQDFAEFVNRWIRDGVCDSHLLTRRSITSPTVSARQFGGQQVSDSDMAAVLYPLLKPGVFLNSEQQADLDVWNDSVQNASPEFHALTSGNLQVLAAGSPDGDDGDPIGSLADLFCCLGDCVDGFLAMVAVPTSGICEVIPTGTSSKRTLSDGDETTSLNETSLNKRVFNEFDWYSGEGPFNPQVNPGVGHLLQAIIDGRVRPEFYNFFRFGQNLGNGPSASTDFEMEIVYLLGTGTTGMDQSLMGPTGQPFAVFHIHFAGGANYANGPNTQGLGITSINVAHGRYISRRGRAGLQGPADGAWVLNGRTNPRDIFNCATQRNTPRGSQRAYRHWNQASRNALRGGNAVNQLLFQFIEHVNGLGGQGVDLLRGQSAATLVRNWGVPVQPNRHVFNTQTSRWNRQPNSNQFEFGTDAIAPGNAPYDPRYQHGGDLWNDQRHWARRS</sequence>
<dbReference type="Pfam" id="PF00704">
    <property type="entry name" value="Glyco_hydro_18"/>
    <property type="match status" value="1"/>
</dbReference>
<dbReference type="GO" id="GO:0000272">
    <property type="term" value="P:polysaccharide catabolic process"/>
    <property type="evidence" value="ECO:0007669"/>
    <property type="project" value="UniProtKB-KW"/>
</dbReference>
<dbReference type="SUPFAM" id="SSF54556">
    <property type="entry name" value="Chitinase insertion domain"/>
    <property type="match status" value="1"/>
</dbReference>
<dbReference type="EC" id="3.2.1.14" evidence="4"/>
<dbReference type="GO" id="GO:0005576">
    <property type="term" value="C:extracellular region"/>
    <property type="evidence" value="ECO:0007669"/>
    <property type="project" value="UniProtKB-SubCell"/>
</dbReference>
<evidence type="ECO:0000256" key="2">
    <source>
        <dbReference type="ARBA" id="ARBA00004613"/>
    </source>
</evidence>
<dbReference type="InterPro" id="IPR036861">
    <property type="entry name" value="Endochitinase-like_sf"/>
</dbReference>
<evidence type="ECO:0000256" key="7">
    <source>
        <dbReference type="ARBA" id="ARBA00022801"/>
    </source>
</evidence>
<evidence type="ECO:0000313" key="18">
    <source>
        <dbReference type="Proteomes" id="UP001244011"/>
    </source>
</evidence>
<evidence type="ECO:0000259" key="16">
    <source>
        <dbReference type="PROSITE" id="PS51910"/>
    </source>
</evidence>
<dbReference type="InterPro" id="IPR029070">
    <property type="entry name" value="Chitinase_insertion_sf"/>
</dbReference>
<dbReference type="InterPro" id="IPR011583">
    <property type="entry name" value="Chitinase_II/V-like_cat"/>
</dbReference>
<evidence type="ECO:0000256" key="11">
    <source>
        <dbReference type="ARBA" id="ARBA00023326"/>
    </source>
</evidence>
<dbReference type="PROSITE" id="PS50941">
    <property type="entry name" value="CHIT_BIND_I_2"/>
    <property type="match status" value="1"/>
</dbReference>
<comment type="subcellular location">
    <subcellularLocation>
        <location evidence="2">Secreted</location>
    </subcellularLocation>
</comment>
<keyword evidence="5" id="KW-0964">Secreted</keyword>
<accession>A0AAJ0FIG4</accession>
<dbReference type="SUPFAM" id="SSF51445">
    <property type="entry name" value="(Trans)glycosidases"/>
    <property type="match status" value="1"/>
</dbReference>
<keyword evidence="7 13" id="KW-0378">Hydrolase</keyword>
<feature type="chain" id="PRO_5042552510" description="chitinase" evidence="14">
    <location>
        <begin position="21"/>
        <end position="1145"/>
    </location>
</feature>
<keyword evidence="12" id="KW-1015">Disulfide bond</keyword>
<feature type="disulfide bond" evidence="12">
    <location>
        <begin position="83"/>
        <end position="95"/>
    </location>
</feature>
<name>A0AAJ0FIG4_9PEZI</name>
<comment type="caution">
    <text evidence="17">The sequence shown here is derived from an EMBL/GenBank/DDBJ whole genome shotgun (WGS) entry which is preliminary data.</text>
</comment>
<dbReference type="CDD" id="cd00035">
    <property type="entry name" value="ChtBD1"/>
    <property type="match status" value="1"/>
</dbReference>
<dbReference type="InterPro" id="IPR001579">
    <property type="entry name" value="Glyco_hydro_18_chit_AS"/>
</dbReference>
<keyword evidence="8" id="KW-0146">Chitin degradation</keyword>
<evidence type="ECO:0000256" key="14">
    <source>
        <dbReference type="SAM" id="SignalP"/>
    </source>
</evidence>
<dbReference type="InterPro" id="IPR018371">
    <property type="entry name" value="Chitin-binding_1_CS"/>
</dbReference>
<dbReference type="GO" id="GO:0006032">
    <property type="term" value="P:chitin catabolic process"/>
    <property type="evidence" value="ECO:0007669"/>
    <property type="project" value="UniProtKB-KW"/>
</dbReference>
<keyword evidence="11" id="KW-0624">Polysaccharide degradation</keyword>
<evidence type="ECO:0000256" key="10">
    <source>
        <dbReference type="ARBA" id="ARBA00023295"/>
    </source>
</evidence>
<dbReference type="PROSITE" id="PS51910">
    <property type="entry name" value="GH18_2"/>
    <property type="match status" value="1"/>
</dbReference>
<feature type="domain" description="GH18" evidence="16">
    <location>
        <begin position="119"/>
        <end position="477"/>
    </location>
</feature>
<feature type="signal peptide" evidence="14">
    <location>
        <begin position="1"/>
        <end position="20"/>
    </location>
</feature>
<dbReference type="EMBL" id="MU839021">
    <property type="protein sequence ID" value="KAK1764353.1"/>
    <property type="molecule type" value="Genomic_DNA"/>
</dbReference>
<gene>
    <name evidence="17" type="ORF">QBC33DRAFT_613274</name>
</gene>